<gene>
    <name evidence="2" type="ORF">S7711_11534</name>
</gene>
<feature type="non-terminal residue" evidence="2">
    <location>
        <position position="1"/>
    </location>
</feature>
<evidence type="ECO:0000313" key="3">
    <source>
        <dbReference type="Proteomes" id="UP000028045"/>
    </source>
</evidence>
<dbReference type="AlphaFoldDB" id="A0A084B4W6"/>
<dbReference type="HOGENOM" id="CLU_102426_0_0_1"/>
<evidence type="ECO:0000313" key="2">
    <source>
        <dbReference type="EMBL" id="KEY72595.1"/>
    </source>
</evidence>
<keyword evidence="3" id="KW-1185">Reference proteome</keyword>
<proteinExistence type="predicted"/>
<dbReference type="Proteomes" id="UP000028045">
    <property type="component" value="Unassembled WGS sequence"/>
</dbReference>
<accession>A0A084B4W6</accession>
<organism evidence="2 3">
    <name type="scientific">Stachybotrys chartarum (strain CBS 109288 / IBT 7711)</name>
    <name type="common">Toxic black mold</name>
    <name type="synonym">Stilbospora chartarum</name>
    <dbReference type="NCBI Taxonomy" id="1280523"/>
    <lineage>
        <taxon>Eukaryota</taxon>
        <taxon>Fungi</taxon>
        <taxon>Dikarya</taxon>
        <taxon>Ascomycota</taxon>
        <taxon>Pezizomycotina</taxon>
        <taxon>Sordariomycetes</taxon>
        <taxon>Hypocreomycetidae</taxon>
        <taxon>Hypocreales</taxon>
        <taxon>Stachybotryaceae</taxon>
        <taxon>Stachybotrys</taxon>
    </lineage>
</organism>
<sequence>QVPQTPVTPVSAEAVASLHKQIEQDLYELDEMNRPRLQKHIQKLTHAAQLSFAERTLLLENNQFLAQMNNEAKVRRSIKSEILGTARVMSYEDLENARAMRAAKEATKEAKKAAKEAKKAEYSSKLKEVPLGKKSRGRKTKNYKPEPKVAPVRQPMEQEMSTPGQVIWTCEVLEQDELERSPGKAPIAQM</sequence>
<reference evidence="2 3" key="1">
    <citation type="journal article" date="2014" name="BMC Genomics">
        <title>Comparative genome sequencing reveals chemotype-specific gene clusters in the toxigenic black mold Stachybotrys.</title>
        <authorList>
            <person name="Semeiks J."/>
            <person name="Borek D."/>
            <person name="Otwinowski Z."/>
            <person name="Grishin N.V."/>
        </authorList>
    </citation>
    <scope>NUCLEOTIDE SEQUENCE [LARGE SCALE GENOMIC DNA]</scope>
    <source>
        <strain evidence="3">CBS 109288 / IBT 7711</strain>
    </source>
</reference>
<dbReference type="EMBL" id="KL648058">
    <property type="protein sequence ID" value="KEY72595.1"/>
    <property type="molecule type" value="Genomic_DNA"/>
</dbReference>
<evidence type="ECO:0000256" key="1">
    <source>
        <dbReference type="SAM" id="MobiDB-lite"/>
    </source>
</evidence>
<feature type="compositionally biased region" description="Basic and acidic residues" evidence="1">
    <location>
        <begin position="115"/>
        <end position="131"/>
    </location>
</feature>
<name>A0A084B4W6_STACB</name>
<protein>
    <submittedName>
        <fullName evidence="2">Uncharacterized protein</fullName>
    </submittedName>
</protein>
<feature type="compositionally biased region" description="Basic residues" evidence="1">
    <location>
        <begin position="133"/>
        <end position="142"/>
    </location>
</feature>
<feature type="region of interest" description="Disordered" evidence="1">
    <location>
        <begin position="115"/>
        <end position="161"/>
    </location>
</feature>